<dbReference type="InterPro" id="IPR015421">
    <property type="entry name" value="PyrdxlP-dep_Trfase_major"/>
</dbReference>
<dbReference type="PANTHER" id="PTHR13693">
    <property type="entry name" value="CLASS II AMINOTRANSFERASE/8-AMINO-7-OXONONANOATE SYNTHASE"/>
    <property type="match status" value="1"/>
</dbReference>
<sequence>MKVAQSMKQRLIEQSVQRKLKRNDRKASSGSLMTGASTPNRRTDFCQHPGWQQLNIMRESAQKLGVEDPFFRVHEGCSGATAIIDGRECINFASYNYLGLSGDPRVIAAAQQAAAKYGTSVSASRMVSGERPIHRELEQALAQVYQADDALAFVSGHATNVTVIGYLMGSRDLVLHDEYIHNSSLMGSQLSGARRMAFRHNDLNHLEKLLQQNRHQFERVLIVVEGLYSMDGDAPDLAGLIELKETHECWLMVDEAHALGVLGEKGLGSHEHAGIDPNRVDIWMGTLSKNLSGCGGYIAGCQPLIDMLRHFAPGFLYSVGMPASVAAAAIESLRIMHAEPERVRALQKNSEYLAVQAKAAGFDVGESIGRAVVPVISGSSLVATRQSVELLKQGINVQPILYPAVPEKSARLRFFVCSEHTEAQIDFTLEALLLQRKAS</sequence>
<dbReference type="OrthoDB" id="9807157at2"/>
<evidence type="ECO:0000256" key="3">
    <source>
        <dbReference type="SAM" id="MobiDB-lite"/>
    </source>
</evidence>
<accession>A0A1H6B2V8</accession>
<keyword evidence="2" id="KW-0808">Transferase</keyword>
<feature type="region of interest" description="Disordered" evidence="3">
    <location>
        <begin position="16"/>
        <end position="42"/>
    </location>
</feature>
<dbReference type="InterPro" id="IPR004839">
    <property type="entry name" value="Aminotransferase_I/II_large"/>
</dbReference>
<feature type="compositionally biased region" description="Polar residues" evidence="3">
    <location>
        <begin position="28"/>
        <end position="40"/>
    </location>
</feature>
<evidence type="ECO:0000313" key="5">
    <source>
        <dbReference type="EMBL" id="SEG55193.1"/>
    </source>
</evidence>
<dbReference type="CDD" id="cd06454">
    <property type="entry name" value="KBL_like"/>
    <property type="match status" value="1"/>
</dbReference>
<dbReference type="InterPro" id="IPR015422">
    <property type="entry name" value="PyrdxlP-dep_Trfase_small"/>
</dbReference>
<dbReference type="Proteomes" id="UP000236745">
    <property type="component" value="Unassembled WGS sequence"/>
</dbReference>
<evidence type="ECO:0000256" key="1">
    <source>
        <dbReference type="ARBA" id="ARBA00001933"/>
    </source>
</evidence>
<comment type="cofactor">
    <cofactor evidence="1">
        <name>pyridoxal 5'-phosphate</name>
        <dbReference type="ChEBI" id="CHEBI:597326"/>
    </cofactor>
</comment>
<proteinExistence type="predicted"/>
<dbReference type="Pfam" id="PF00155">
    <property type="entry name" value="Aminotran_1_2"/>
    <property type="match status" value="1"/>
</dbReference>
<name>A0A1H6B2V8_9GAMM</name>
<feature type="domain" description="Aminotransferase class I/classII large" evidence="4">
    <location>
        <begin position="88"/>
        <end position="432"/>
    </location>
</feature>
<dbReference type="Gene3D" id="3.40.640.10">
    <property type="entry name" value="Type I PLP-dependent aspartate aminotransferase-like (Major domain)"/>
    <property type="match status" value="1"/>
</dbReference>
<evidence type="ECO:0000259" key="4">
    <source>
        <dbReference type="Pfam" id="PF00155"/>
    </source>
</evidence>
<gene>
    <name evidence="5" type="ORF">SAMN05444390_102368</name>
</gene>
<dbReference type="SUPFAM" id="SSF53383">
    <property type="entry name" value="PLP-dependent transferases"/>
    <property type="match status" value="1"/>
</dbReference>
<dbReference type="Gene3D" id="3.90.1150.10">
    <property type="entry name" value="Aspartate Aminotransferase, domain 1"/>
    <property type="match status" value="1"/>
</dbReference>
<dbReference type="PANTHER" id="PTHR13693:SF3">
    <property type="entry name" value="LD36009P"/>
    <property type="match status" value="1"/>
</dbReference>
<evidence type="ECO:0000256" key="2">
    <source>
        <dbReference type="ARBA" id="ARBA00022679"/>
    </source>
</evidence>
<dbReference type="AlphaFoldDB" id="A0A1H6B2V8"/>
<keyword evidence="6" id="KW-1185">Reference proteome</keyword>
<organism evidence="5 6">
    <name type="scientific">Marinobacterium lutimaris</name>
    <dbReference type="NCBI Taxonomy" id="568106"/>
    <lineage>
        <taxon>Bacteria</taxon>
        <taxon>Pseudomonadati</taxon>
        <taxon>Pseudomonadota</taxon>
        <taxon>Gammaproteobacteria</taxon>
        <taxon>Oceanospirillales</taxon>
        <taxon>Oceanospirillaceae</taxon>
        <taxon>Marinobacterium</taxon>
    </lineage>
</organism>
<dbReference type="GO" id="GO:0016740">
    <property type="term" value="F:transferase activity"/>
    <property type="evidence" value="ECO:0007669"/>
    <property type="project" value="UniProtKB-KW"/>
</dbReference>
<dbReference type="EMBL" id="FNVQ01000002">
    <property type="protein sequence ID" value="SEG55193.1"/>
    <property type="molecule type" value="Genomic_DNA"/>
</dbReference>
<protein>
    <submittedName>
        <fullName evidence="5">8-amino-7-oxononanoate synthase</fullName>
    </submittedName>
</protein>
<dbReference type="GO" id="GO:0030170">
    <property type="term" value="F:pyridoxal phosphate binding"/>
    <property type="evidence" value="ECO:0007669"/>
    <property type="project" value="InterPro"/>
</dbReference>
<reference evidence="5 6" key="1">
    <citation type="submission" date="2016-10" db="EMBL/GenBank/DDBJ databases">
        <authorList>
            <person name="de Groot N.N."/>
        </authorList>
    </citation>
    <scope>NUCLEOTIDE SEQUENCE [LARGE SCALE GENOMIC DNA]</scope>
    <source>
        <strain evidence="5 6">DSM 22012</strain>
    </source>
</reference>
<dbReference type="InterPro" id="IPR015424">
    <property type="entry name" value="PyrdxlP-dep_Trfase"/>
</dbReference>
<evidence type="ECO:0000313" key="6">
    <source>
        <dbReference type="Proteomes" id="UP000236745"/>
    </source>
</evidence>
<dbReference type="InterPro" id="IPR050087">
    <property type="entry name" value="AON_synthase_class-II"/>
</dbReference>